<dbReference type="InterPro" id="IPR006076">
    <property type="entry name" value="FAD-dep_OxRdtase"/>
</dbReference>
<dbReference type="SUPFAM" id="SSF51905">
    <property type="entry name" value="FAD/NAD(P)-binding domain"/>
    <property type="match status" value="1"/>
</dbReference>
<feature type="domain" description="FAD dependent oxidoreductase" evidence="6">
    <location>
        <begin position="17"/>
        <end position="229"/>
    </location>
</feature>
<dbReference type="EMBL" id="CZQA01000001">
    <property type="protein sequence ID" value="CUS34319.1"/>
    <property type="molecule type" value="Genomic_DNA"/>
</dbReference>
<evidence type="ECO:0000313" key="9">
    <source>
        <dbReference type="Proteomes" id="UP000199032"/>
    </source>
</evidence>
<evidence type="ECO:0000259" key="6">
    <source>
        <dbReference type="Pfam" id="PF01266"/>
    </source>
</evidence>
<name>A0A0S4LAX0_9BACT</name>
<evidence type="ECO:0000256" key="5">
    <source>
        <dbReference type="ARBA" id="ARBA00023002"/>
    </source>
</evidence>
<accession>A0A0S4LAX0</accession>
<gene>
    <name evidence="8" type="ORF">COMA1_11636</name>
</gene>
<dbReference type="Pfam" id="PF01266">
    <property type="entry name" value="DAO"/>
    <property type="match status" value="1"/>
</dbReference>
<sequence>MITDLLHGGGRQTRMADVCVIGAGTAGLALVRELLSSGHTVVVLESGGITVEEDTQQLYDCTVVGLPHRGYLHGRFRTLGGTSTRWGGQLLPLTALDIDHREWIGAVAWPVTYAELQDYYQRVEQLFGVDGDPYEPEALNRWPIHGTDFDANQFTARYAKWPPFVRRNLARVVGKDCAESTLVEVVLHANVTEISLSDDGTKVVQVRARTLDGAAIDVKAKHFVVATGTLETIRLLLASRGVVPGGIGNHSGHLGKNFQDHLSLRGAELFPRSIRSLENKFAPFFIDGTMRTARLELSANMQRDRKLLSCFGQVLFETPDDSGFAELRDGLRRLQARRNPWPSVKGWTNILRDIPNMCRLGAVRVLKQRVAYPDNARFHLQVDVEQCPNSESTVSLGHECDALGMPMLRLDWRIKRLEKRTMQEYVRRFRLEWERLDLGDARWNEKLFEEGDRWLEDVIDVYHQTGGTSMSEHPSGGVADPQLRVHGIANLFLASCSVFPSAGSANPTFTLLALTVRLADHLRAVLAADASPLHVNTSQDIECPTTA</sequence>
<dbReference type="PANTHER" id="PTHR42784:SF1">
    <property type="entry name" value="PYRANOSE 2-OXIDASE"/>
    <property type="match status" value="1"/>
</dbReference>
<dbReference type="InterPro" id="IPR036188">
    <property type="entry name" value="FAD/NAD-bd_sf"/>
</dbReference>
<evidence type="ECO:0000256" key="2">
    <source>
        <dbReference type="ARBA" id="ARBA00010790"/>
    </source>
</evidence>
<reference evidence="8 9" key="1">
    <citation type="submission" date="2015-10" db="EMBL/GenBank/DDBJ databases">
        <authorList>
            <person name="Gilbert D.G."/>
        </authorList>
    </citation>
    <scope>NUCLEOTIDE SEQUENCE [LARGE SCALE GENOMIC DNA]</scope>
    <source>
        <strain evidence="8">COMA1</strain>
    </source>
</reference>
<dbReference type="Gene3D" id="3.50.50.60">
    <property type="entry name" value="FAD/NAD(P)-binding domain"/>
    <property type="match status" value="2"/>
</dbReference>
<organism evidence="8 9">
    <name type="scientific">Candidatus Nitrospira nitrosa</name>
    <dbReference type="NCBI Taxonomy" id="1742972"/>
    <lineage>
        <taxon>Bacteria</taxon>
        <taxon>Pseudomonadati</taxon>
        <taxon>Nitrospirota</taxon>
        <taxon>Nitrospiria</taxon>
        <taxon>Nitrospirales</taxon>
        <taxon>Nitrospiraceae</taxon>
        <taxon>Nitrospira</taxon>
    </lineage>
</organism>
<proteinExistence type="inferred from homology"/>
<keyword evidence="3" id="KW-0285">Flavoprotein</keyword>
<dbReference type="AlphaFoldDB" id="A0A0S4LAX0"/>
<evidence type="ECO:0000313" key="8">
    <source>
        <dbReference type="EMBL" id="CUS34319.1"/>
    </source>
</evidence>
<keyword evidence="5" id="KW-0560">Oxidoreductase</keyword>
<feature type="domain" description="Glucose-methanol-choline oxidoreductase C-terminal" evidence="7">
    <location>
        <begin position="388"/>
        <end position="514"/>
    </location>
</feature>
<dbReference type="Pfam" id="PF05199">
    <property type="entry name" value="GMC_oxred_C"/>
    <property type="match status" value="1"/>
</dbReference>
<dbReference type="InterPro" id="IPR051473">
    <property type="entry name" value="P2Ox-like"/>
</dbReference>
<dbReference type="STRING" id="1742972.COMA1_11636"/>
<dbReference type="GO" id="GO:0016614">
    <property type="term" value="F:oxidoreductase activity, acting on CH-OH group of donors"/>
    <property type="evidence" value="ECO:0007669"/>
    <property type="project" value="InterPro"/>
</dbReference>
<evidence type="ECO:0000256" key="3">
    <source>
        <dbReference type="ARBA" id="ARBA00022630"/>
    </source>
</evidence>
<evidence type="ECO:0000259" key="7">
    <source>
        <dbReference type="Pfam" id="PF05199"/>
    </source>
</evidence>
<comment type="similarity">
    <text evidence="2">Belongs to the GMC oxidoreductase family.</text>
</comment>
<evidence type="ECO:0000256" key="4">
    <source>
        <dbReference type="ARBA" id="ARBA00022827"/>
    </source>
</evidence>
<dbReference type="RefSeq" id="WP_090746201.1">
    <property type="nucleotide sequence ID" value="NZ_CZQA01000001.1"/>
</dbReference>
<dbReference type="PANTHER" id="PTHR42784">
    <property type="entry name" value="PYRANOSE 2-OXIDASE"/>
    <property type="match status" value="1"/>
</dbReference>
<dbReference type="OrthoDB" id="9787779at2"/>
<dbReference type="Proteomes" id="UP000199032">
    <property type="component" value="Unassembled WGS sequence"/>
</dbReference>
<keyword evidence="9" id="KW-1185">Reference proteome</keyword>
<dbReference type="InterPro" id="IPR007867">
    <property type="entry name" value="GMC_OxRtase_C"/>
</dbReference>
<comment type="cofactor">
    <cofactor evidence="1">
        <name>FAD</name>
        <dbReference type="ChEBI" id="CHEBI:57692"/>
    </cofactor>
</comment>
<keyword evidence="4" id="KW-0274">FAD</keyword>
<protein>
    <submittedName>
        <fullName evidence="8">Putative Choline dehydrogenase-like flavoprotein</fullName>
    </submittedName>
</protein>
<evidence type="ECO:0000256" key="1">
    <source>
        <dbReference type="ARBA" id="ARBA00001974"/>
    </source>
</evidence>